<evidence type="ECO:0000256" key="4">
    <source>
        <dbReference type="ARBA" id="ARBA00022490"/>
    </source>
</evidence>
<sequence length="116" mass="13349">MRPNYPRAWTNLGVAHSNLGHYHDALRFYLTALSLNPEAVHLWFYVRAAITNLGQMDWIPLVDNRDINSLCALIPDQVVRSSQNLPSPANFNREAQESTIKKLYQVFQSNNGNYFQ</sequence>
<evidence type="ECO:0000256" key="2">
    <source>
        <dbReference type="ARBA" id="ARBA00004496"/>
    </source>
</evidence>
<proteinExistence type="evidence at transcript level"/>
<dbReference type="SUPFAM" id="SSF48452">
    <property type="entry name" value="TPR-like"/>
    <property type="match status" value="1"/>
</dbReference>
<name>A0A3S8V307_9APIC</name>
<dbReference type="EMBL" id="MK265787">
    <property type="protein sequence ID" value="AZL94394.1"/>
    <property type="molecule type" value="mRNA"/>
</dbReference>
<evidence type="ECO:0000256" key="5">
    <source>
        <dbReference type="ARBA" id="ARBA00022737"/>
    </source>
</evidence>
<keyword evidence="4" id="KW-0963">Cytoplasm</keyword>
<organism evidence="9">
    <name type="scientific">Nephromyces sp. MMRI</name>
    <dbReference type="NCBI Taxonomy" id="2496275"/>
    <lineage>
        <taxon>Eukaryota</taxon>
        <taxon>Sar</taxon>
        <taxon>Alveolata</taxon>
        <taxon>Apicomplexa</taxon>
        <taxon>Aconoidasida</taxon>
        <taxon>Nephromycida</taxon>
        <taxon>Nephromyces</taxon>
    </lineage>
</organism>
<evidence type="ECO:0000256" key="8">
    <source>
        <dbReference type="PROSITE-ProRule" id="PRU00339"/>
    </source>
</evidence>
<dbReference type="InterPro" id="IPR011990">
    <property type="entry name" value="TPR-like_helical_dom_sf"/>
</dbReference>
<evidence type="ECO:0000256" key="6">
    <source>
        <dbReference type="ARBA" id="ARBA00022803"/>
    </source>
</evidence>
<accession>A0A3S8V307</accession>
<evidence type="ECO:0000256" key="1">
    <source>
        <dbReference type="ARBA" id="ARBA00004275"/>
    </source>
</evidence>
<dbReference type="Gene3D" id="1.25.40.10">
    <property type="entry name" value="Tetratricopeptide repeat domain"/>
    <property type="match status" value="1"/>
</dbReference>
<keyword evidence="6 8" id="KW-0802">TPR repeat</keyword>
<dbReference type="PANTHER" id="PTHR10130">
    <property type="entry name" value="PEROXISOMAL TARGETING SIGNAL 1 RECEPTOR PEX5"/>
    <property type="match status" value="1"/>
</dbReference>
<comment type="similarity">
    <text evidence="3">Belongs to the peroxisomal targeting signal receptor family.</text>
</comment>
<keyword evidence="5" id="KW-0677">Repeat</keyword>
<dbReference type="GO" id="GO:0016560">
    <property type="term" value="P:protein import into peroxisome matrix, docking"/>
    <property type="evidence" value="ECO:0007669"/>
    <property type="project" value="TreeGrafter"/>
</dbReference>
<comment type="subcellular location">
    <subcellularLocation>
        <location evidence="2">Cytoplasm</location>
    </subcellularLocation>
    <subcellularLocation>
        <location evidence="1">Peroxisome</location>
    </subcellularLocation>
</comment>
<feature type="repeat" description="TPR" evidence="8">
    <location>
        <begin position="6"/>
        <end position="39"/>
    </location>
</feature>
<dbReference type="PANTHER" id="PTHR10130:SF0">
    <property type="entry name" value="GH08708P"/>
    <property type="match status" value="1"/>
</dbReference>
<evidence type="ECO:0000313" key="9">
    <source>
        <dbReference type="EMBL" id="AZL94394.1"/>
    </source>
</evidence>
<reference evidence="9" key="1">
    <citation type="journal article" date="2018" name="Genome Biol. Evol.">
        <title>Nephromyces encodes a urate metabolism pathway and predicted peroxisomes, demonstrating these are not ancient losses of apicomplexans.</title>
        <authorList>
            <person name="Paight C."/>
            <person name="Slamovits C.H."/>
            <person name="Saffo M.B."/>
            <person name="Lane C.E."/>
        </authorList>
    </citation>
    <scope>NUCLEOTIDE SEQUENCE</scope>
    <source>
        <strain evidence="9">Neph18</strain>
    </source>
</reference>
<dbReference type="GO" id="GO:0005829">
    <property type="term" value="C:cytosol"/>
    <property type="evidence" value="ECO:0007669"/>
    <property type="project" value="TreeGrafter"/>
</dbReference>
<dbReference type="InterPro" id="IPR019734">
    <property type="entry name" value="TPR_rpt"/>
</dbReference>
<dbReference type="PROSITE" id="PS50005">
    <property type="entry name" value="TPR"/>
    <property type="match status" value="1"/>
</dbReference>
<dbReference type="InterPro" id="IPR024111">
    <property type="entry name" value="PEX5/PEX5L"/>
</dbReference>
<dbReference type="GO" id="GO:0005052">
    <property type="term" value="F:peroxisome matrix targeting signal-1 binding"/>
    <property type="evidence" value="ECO:0007669"/>
    <property type="project" value="TreeGrafter"/>
</dbReference>
<dbReference type="AlphaFoldDB" id="A0A3S8V307"/>
<protein>
    <submittedName>
        <fullName evidence="9">Peroxisomal biogenesis factor 5</fullName>
    </submittedName>
</protein>
<keyword evidence="7" id="KW-0576">Peroxisome</keyword>
<evidence type="ECO:0000256" key="3">
    <source>
        <dbReference type="ARBA" id="ARBA00005348"/>
    </source>
</evidence>
<dbReference type="PROSITE" id="PS50293">
    <property type="entry name" value="TPR_REGION"/>
    <property type="match status" value="1"/>
</dbReference>
<dbReference type="SMART" id="SM00028">
    <property type="entry name" value="TPR"/>
    <property type="match status" value="1"/>
</dbReference>
<dbReference type="Pfam" id="PF00515">
    <property type="entry name" value="TPR_1"/>
    <property type="match status" value="1"/>
</dbReference>
<dbReference type="GO" id="GO:0005778">
    <property type="term" value="C:peroxisomal membrane"/>
    <property type="evidence" value="ECO:0007669"/>
    <property type="project" value="TreeGrafter"/>
</dbReference>
<evidence type="ECO:0000256" key="7">
    <source>
        <dbReference type="ARBA" id="ARBA00023140"/>
    </source>
</evidence>